<evidence type="ECO:0000256" key="8">
    <source>
        <dbReference type="HAMAP-Rule" id="MF_00011"/>
    </source>
</evidence>
<comment type="cofactor">
    <cofactor evidence="8">
        <name>Mg(2+)</name>
        <dbReference type="ChEBI" id="CHEBI:18420"/>
    </cofactor>
    <text evidence="8">Binds 1 Mg(2+) ion per subunit.</text>
</comment>
<dbReference type="GO" id="GO:0044208">
    <property type="term" value="P:'de novo' AMP biosynthetic process"/>
    <property type="evidence" value="ECO:0007669"/>
    <property type="project" value="UniProtKB-UniRule"/>
</dbReference>
<dbReference type="GO" id="GO:0005525">
    <property type="term" value="F:GTP binding"/>
    <property type="evidence" value="ECO:0007669"/>
    <property type="project" value="UniProtKB-UniRule"/>
</dbReference>
<keyword evidence="5 8" id="KW-0658">Purine biosynthesis</keyword>
<dbReference type="FunFam" id="1.10.300.10:FF:000001">
    <property type="entry name" value="Adenylosuccinate synthetase"/>
    <property type="match status" value="1"/>
</dbReference>
<dbReference type="InterPro" id="IPR042110">
    <property type="entry name" value="Adenylosuccinate_synth_dom2"/>
</dbReference>
<evidence type="ECO:0000256" key="7">
    <source>
        <dbReference type="ARBA" id="ARBA00023134"/>
    </source>
</evidence>
<feature type="binding site" evidence="8">
    <location>
        <begin position="298"/>
        <end position="304"/>
    </location>
    <ligand>
        <name>substrate</name>
    </ligand>
</feature>
<protein>
    <recommendedName>
        <fullName evidence="8 10">Adenylosuccinate synthetase</fullName>
        <shortName evidence="8">AMPSase</shortName>
        <shortName evidence="8">AdSS</shortName>
        <ecNumber evidence="8 10">6.3.4.4</ecNumber>
    </recommendedName>
    <alternativeName>
        <fullName evidence="8">IMP--aspartate ligase</fullName>
    </alternativeName>
</protein>
<dbReference type="NCBIfam" id="NF002223">
    <property type="entry name" value="PRK01117.1"/>
    <property type="match status" value="1"/>
</dbReference>
<dbReference type="OrthoDB" id="9807553at2"/>
<feature type="binding site" evidence="8">
    <location>
        <position position="142"/>
    </location>
    <ligand>
        <name>IMP</name>
        <dbReference type="ChEBI" id="CHEBI:58053"/>
        <note>ligand shared between dimeric partners</note>
    </ligand>
</feature>
<feature type="active site" evidence="9">
    <location>
        <position position="139"/>
    </location>
</feature>
<keyword evidence="6 8" id="KW-0460">Magnesium</keyword>
<dbReference type="EMBL" id="JGYK01000001">
    <property type="protein sequence ID" value="KFI40747.1"/>
    <property type="molecule type" value="Genomic_DNA"/>
</dbReference>
<dbReference type="InterPro" id="IPR001114">
    <property type="entry name" value="Adenylosuccinate_synthetase"/>
</dbReference>
<feature type="binding site" description="in other chain" evidence="8">
    <location>
        <position position="302"/>
    </location>
    <ligand>
        <name>IMP</name>
        <dbReference type="ChEBI" id="CHEBI:58053"/>
        <note>ligand shared between dimeric partners</note>
    </ligand>
</feature>
<evidence type="ECO:0000256" key="10">
    <source>
        <dbReference type="RuleBase" id="RU000520"/>
    </source>
</evidence>
<feature type="binding site" evidence="8">
    <location>
        <position position="304"/>
    </location>
    <ligand>
        <name>GTP</name>
        <dbReference type="ChEBI" id="CHEBI:37565"/>
    </ligand>
</feature>
<evidence type="ECO:0000313" key="12">
    <source>
        <dbReference type="Proteomes" id="UP000029015"/>
    </source>
</evidence>
<dbReference type="NCBIfam" id="TIGR00184">
    <property type="entry name" value="purA"/>
    <property type="match status" value="1"/>
</dbReference>
<dbReference type="Pfam" id="PF00709">
    <property type="entry name" value="Adenylsucc_synt"/>
    <property type="match status" value="1"/>
</dbReference>
<dbReference type="Gene3D" id="3.90.170.10">
    <property type="entry name" value="Adenylosuccinate Synthetase, subunit A, domain 3"/>
    <property type="match status" value="1"/>
</dbReference>
<gene>
    <name evidence="8" type="primary">purA</name>
    <name evidence="11" type="ORF">BACT_1454</name>
</gene>
<dbReference type="HAMAP" id="MF_00011">
    <property type="entry name" value="Adenylosucc_synth"/>
    <property type="match status" value="1"/>
</dbReference>
<feature type="active site" description="Proton acceptor" evidence="8">
    <location>
        <position position="13"/>
    </location>
</feature>
<evidence type="ECO:0000313" key="11">
    <source>
        <dbReference type="EMBL" id="KFI40747.1"/>
    </source>
</evidence>
<keyword evidence="8" id="KW-0963">Cytoplasm</keyword>
<dbReference type="InterPro" id="IPR027417">
    <property type="entry name" value="P-loop_NTPase"/>
</dbReference>
<comment type="subunit">
    <text evidence="1 8">Homodimer.</text>
</comment>
<dbReference type="FunFam" id="3.90.170.10:FF:000001">
    <property type="entry name" value="Adenylosuccinate synthetase"/>
    <property type="match status" value="1"/>
</dbReference>
<comment type="similarity">
    <text evidence="8 10">Belongs to the adenylosuccinate synthetase family.</text>
</comment>
<evidence type="ECO:0000256" key="5">
    <source>
        <dbReference type="ARBA" id="ARBA00022755"/>
    </source>
</evidence>
<dbReference type="SUPFAM" id="SSF52540">
    <property type="entry name" value="P-loop containing nucleoside triphosphate hydrolases"/>
    <property type="match status" value="1"/>
</dbReference>
<comment type="catalytic activity">
    <reaction evidence="8 10">
        <text>IMP + L-aspartate + GTP = N(6)-(1,2-dicarboxyethyl)-AMP + GDP + phosphate + 2 H(+)</text>
        <dbReference type="Rhea" id="RHEA:15753"/>
        <dbReference type="ChEBI" id="CHEBI:15378"/>
        <dbReference type="ChEBI" id="CHEBI:29991"/>
        <dbReference type="ChEBI" id="CHEBI:37565"/>
        <dbReference type="ChEBI" id="CHEBI:43474"/>
        <dbReference type="ChEBI" id="CHEBI:57567"/>
        <dbReference type="ChEBI" id="CHEBI:58053"/>
        <dbReference type="ChEBI" id="CHEBI:58189"/>
        <dbReference type="EC" id="6.3.4.4"/>
    </reaction>
</comment>
<dbReference type="EC" id="6.3.4.4" evidence="8 10"/>
<evidence type="ECO:0000256" key="4">
    <source>
        <dbReference type="ARBA" id="ARBA00022741"/>
    </source>
</evidence>
<comment type="function">
    <text evidence="8">Plays an important role in the de novo pathway of purine nucleotide biosynthesis. Catalyzes the first committed step in the biosynthesis of AMP from IMP.</text>
</comment>
<comment type="subcellular location">
    <subcellularLocation>
        <location evidence="8">Cytoplasm</location>
    </subcellularLocation>
</comment>
<feature type="active site" description="Proton donor" evidence="8">
    <location>
        <position position="41"/>
    </location>
</feature>
<feature type="binding site" description="in other chain" evidence="8">
    <location>
        <begin position="38"/>
        <end position="41"/>
    </location>
    <ligand>
        <name>IMP</name>
        <dbReference type="ChEBI" id="CHEBI:58053"/>
        <note>ligand shared between dimeric partners</note>
    </ligand>
</feature>
<dbReference type="CDD" id="cd03108">
    <property type="entry name" value="AdSS"/>
    <property type="match status" value="1"/>
</dbReference>
<dbReference type="PROSITE" id="PS01266">
    <property type="entry name" value="ADENYLOSUCCIN_SYN_1"/>
    <property type="match status" value="1"/>
</dbReference>
<reference evidence="11 12" key="1">
    <citation type="submission" date="2014-03" db="EMBL/GenBank/DDBJ databases">
        <title>Genomics of Bifidobacteria.</title>
        <authorList>
            <person name="Ventura M."/>
            <person name="Milani C."/>
            <person name="Lugli G.A."/>
        </authorList>
    </citation>
    <scope>NUCLEOTIDE SEQUENCE [LARGE SCALE GENOMIC DNA]</scope>
    <source>
        <strain evidence="11 12">DSM 22766</strain>
    </source>
</reference>
<dbReference type="eggNOG" id="COG0104">
    <property type="taxonomic scope" value="Bacteria"/>
</dbReference>
<evidence type="ECO:0000256" key="3">
    <source>
        <dbReference type="ARBA" id="ARBA00022723"/>
    </source>
</evidence>
<feature type="binding site" description="in other chain" evidence="8">
    <location>
        <position position="238"/>
    </location>
    <ligand>
        <name>IMP</name>
        <dbReference type="ChEBI" id="CHEBI:58053"/>
        <note>ligand shared between dimeric partners</note>
    </ligand>
</feature>
<dbReference type="GO" id="GO:0046040">
    <property type="term" value="P:IMP metabolic process"/>
    <property type="evidence" value="ECO:0007669"/>
    <property type="project" value="TreeGrafter"/>
</dbReference>
<feature type="binding site" evidence="8">
    <location>
        <begin position="330"/>
        <end position="332"/>
    </location>
    <ligand>
        <name>GTP</name>
        <dbReference type="ChEBI" id="CHEBI:37565"/>
    </ligand>
</feature>
<dbReference type="GO" id="GO:0000287">
    <property type="term" value="F:magnesium ion binding"/>
    <property type="evidence" value="ECO:0007669"/>
    <property type="project" value="UniProtKB-UniRule"/>
</dbReference>
<feature type="binding site" description="in other chain" evidence="8">
    <location>
        <position position="128"/>
    </location>
    <ligand>
        <name>IMP</name>
        <dbReference type="ChEBI" id="CHEBI:58053"/>
        <note>ligand shared between dimeric partners</note>
    </ligand>
</feature>
<evidence type="ECO:0000256" key="1">
    <source>
        <dbReference type="ARBA" id="ARBA00011738"/>
    </source>
</evidence>
<dbReference type="InterPro" id="IPR042111">
    <property type="entry name" value="Adenylosuccinate_synth_dom3"/>
</dbReference>
<dbReference type="UniPathway" id="UPA00075">
    <property type="reaction ID" value="UER00335"/>
</dbReference>
<feature type="binding site" description="in other chain" evidence="8">
    <location>
        <begin position="13"/>
        <end position="16"/>
    </location>
    <ligand>
        <name>IMP</name>
        <dbReference type="ChEBI" id="CHEBI:58053"/>
        <note>ligand shared between dimeric partners</note>
    </ligand>
</feature>
<keyword evidence="7 8" id="KW-0342">GTP-binding</keyword>
<dbReference type="Gene3D" id="3.40.440.10">
    <property type="entry name" value="Adenylosuccinate Synthetase, subunit A, domain 1"/>
    <property type="match status" value="1"/>
</dbReference>
<feature type="binding site" evidence="8">
    <location>
        <position position="13"/>
    </location>
    <ligand>
        <name>Mg(2+)</name>
        <dbReference type="ChEBI" id="CHEBI:18420"/>
    </ligand>
</feature>
<comment type="pathway">
    <text evidence="8 10">Purine metabolism; AMP biosynthesis via de novo pathway; AMP from IMP: step 1/2.</text>
</comment>
<dbReference type="GO" id="GO:0004019">
    <property type="term" value="F:adenylosuccinate synthase activity"/>
    <property type="evidence" value="ECO:0007669"/>
    <property type="project" value="UniProtKB-UniRule"/>
</dbReference>
<dbReference type="InterPro" id="IPR042109">
    <property type="entry name" value="Adenylosuccinate_synth_dom1"/>
</dbReference>
<feature type="binding site" evidence="8">
    <location>
        <begin position="12"/>
        <end position="18"/>
    </location>
    <ligand>
        <name>GTP</name>
        <dbReference type="ChEBI" id="CHEBI:37565"/>
    </ligand>
</feature>
<feature type="binding site" description="in other chain" evidence="8">
    <location>
        <position position="223"/>
    </location>
    <ligand>
        <name>IMP</name>
        <dbReference type="ChEBI" id="CHEBI:58053"/>
        <note>ligand shared between dimeric partners</note>
    </ligand>
</feature>
<dbReference type="Proteomes" id="UP000029015">
    <property type="component" value="Unassembled WGS sequence"/>
</dbReference>
<organism evidence="11 12">
    <name type="scientific">Bifidobacterium actinocoloniiforme DSM 22766</name>
    <dbReference type="NCBI Taxonomy" id="1437605"/>
    <lineage>
        <taxon>Bacteria</taxon>
        <taxon>Bacillati</taxon>
        <taxon>Actinomycetota</taxon>
        <taxon>Actinomycetes</taxon>
        <taxon>Bifidobacteriales</taxon>
        <taxon>Bifidobacteriaceae</taxon>
        <taxon>Bifidobacterium</taxon>
    </lineage>
</organism>
<dbReference type="KEGG" id="bact:AB656_05570"/>
<keyword evidence="2 8" id="KW-0436">Ligase</keyword>
<dbReference type="PROSITE" id="PS00513">
    <property type="entry name" value="ADENYLOSUCCIN_SYN_2"/>
    <property type="match status" value="1"/>
</dbReference>
<accession>A0A086Z2J7</accession>
<dbReference type="Gene3D" id="1.10.300.10">
    <property type="entry name" value="Adenylosuccinate Synthetase, subunit A, domain 2"/>
    <property type="match status" value="1"/>
</dbReference>
<keyword evidence="3 8" id="KW-0479">Metal-binding</keyword>
<dbReference type="GO" id="GO:0005737">
    <property type="term" value="C:cytoplasm"/>
    <property type="evidence" value="ECO:0007669"/>
    <property type="project" value="UniProtKB-SubCell"/>
</dbReference>
<evidence type="ECO:0000256" key="9">
    <source>
        <dbReference type="PROSITE-ProRule" id="PRU10134"/>
    </source>
</evidence>
<dbReference type="RefSeq" id="WP_033504941.1">
    <property type="nucleotide sequence ID" value="NZ_CP011786.1"/>
</dbReference>
<feature type="binding site" evidence="8">
    <location>
        <begin position="40"/>
        <end position="42"/>
    </location>
    <ligand>
        <name>GTP</name>
        <dbReference type="ChEBI" id="CHEBI:37565"/>
    </ligand>
</feature>
<keyword evidence="4 8" id="KW-0547">Nucleotide-binding</keyword>
<comment type="caution">
    <text evidence="11">The sequence shown here is derived from an EMBL/GenBank/DDBJ whole genome shotgun (WGS) entry which is preliminary data.</text>
</comment>
<feature type="binding site" evidence="8">
    <location>
        <position position="40"/>
    </location>
    <ligand>
        <name>Mg(2+)</name>
        <dbReference type="ChEBI" id="CHEBI:18420"/>
    </ligand>
</feature>
<name>A0A086Z2J7_9BIFI</name>
<dbReference type="PANTHER" id="PTHR11846">
    <property type="entry name" value="ADENYLOSUCCINATE SYNTHETASE"/>
    <property type="match status" value="1"/>
</dbReference>
<dbReference type="PANTHER" id="PTHR11846:SF0">
    <property type="entry name" value="ADENYLOSUCCINATE SYNTHETASE"/>
    <property type="match status" value="1"/>
</dbReference>
<evidence type="ECO:0000256" key="2">
    <source>
        <dbReference type="ARBA" id="ARBA00022598"/>
    </source>
</evidence>
<dbReference type="AlphaFoldDB" id="A0A086Z2J7"/>
<proteinExistence type="inferred from homology"/>
<keyword evidence="12" id="KW-1185">Reference proteome</keyword>
<dbReference type="SMART" id="SM00788">
    <property type="entry name" value="Adenylsucc_synt"/>
    <property type="match status" value="1"/>
</dbReference>
<dbReference type="PATRIC" id="fig|1437605.7.peg.1150"/>
<dbReference type="STRING" id="1437605.AB656_05570"/>
<dbReference type="InterPro" id="IPR033128">
    <property type="entry name" value="Adenylosuccin_syn_Lys_AS"/>
</dbReference>
<sequence>MPGIVIVGAQWGDEGKGKATDLIGSRMDYVARFNGGNNAGHTVVVGDQTYALHLLPSGIIHPRLTPVIGNGVVIDPEALLSEIDGLQARGVDCSKLKISEAAHIIAPFHRRLDKVSERFLGSHKIGTTGRGIGPAYVDKVNRVGIRVHDLFNAAHLRNKVEASLHQKNLMLEKIYDLPPVDIDQTVDELLKAAERLKPYVANTSLLLNEALDAGKSVLFEGGQATMLDVDHGTYPFVTSSNCTSGGACTGTGVGPAKIDRVIGVAKAYVTRVGQGPFPTELENESGEWLRKHGHEFGVTTGRPRRCGWFDALVSRYATQVNGLTDIVLTKLDVLTGLESIPVCVAYDVTMADGSTARVDHMPTDQAEFTSAKPVYQEFPGWSEDIQGARSFDEFPAKAKDYVHRLEDLSGCRISAIGSGAGRGQIVSLRSLVD</sequence>
<dbReference type="InterPro" id="IPR018220">
    <property type="entry name" value="Adenylosuccin_syn_GTP-bd"/>
</dbReference>
<feature type="binding site" evidence="8">
    <location>
        <begin position="417"/>
        <end position="419"/>
    </location>
    <ligand>
        <name>GTP</name>
        <dbReference type="ChEBI" id="CHEBI:37565"/>
    </ligand>
</feature>
<evidence type="ECO:0000256" key="6">
    <source>
        <dbReference type="ARBA" id="ARBA00022842"/>
    </source>
</evidence>